<dbReference type="AlphaFoldDB" id="A0A918HHF8"/>
<dbReference type="Proteomes" id="UP000619486">
    <property type="component" value="Unassembled WGS sequence"/>
</dbReference>
<protein>
    <recommendedName>
        <fullName evidence="4">SnoaL-like domain-containing protein</fullName>
    </recommendedName>
</protein>
<proteinExistence type="predicted"/>
<comment type="caution">
    <text evidence="2">The sequence shown here is derived from an EMBL/GenBank/DDBJ whole genome shotgun (WGS) entry which is preliminary data.</text>
</comment>
<gene>
    <name evidence="2" type="ORF">GCM10014713_66720</name>
</gene>
<dbReference type="RefSeq" id="WP_189205411.1">
    <property type="nucleotide sequence ID" value="NZ_BMQQ01000047.1"/>
</dbReference>
<evidence type="ECO:0008006" key="4">
    <source>
        <dbReference type="Google" id="ProtNLM"/>
    </source>
</evidence>
<reference evidence="2" key="2">
    <citation type="submission" date="2020-09" db="EMBL/GenBank/DDBJ databases">
        <authorList>
            <person name="Sun Q."/>
            <person name="Ohkuma M."/>
        </authorList>
    </citation>
    <scope>NUCLEOTIDE SEQUENCE</scope>
    <source>
        <strain evidence="2">JCM 3172</strain>
    </source>
</reference>
<keyword evidence="3" id="KW-1185">Reference proteome</keyword>
<accession>A0A918HHF8</accession>
<sequence length="185" mass="19482">MSAPALPAPHTTPTAPPAPPAPQTAGAGAGAGVDEAAVHALVRDWYAALDRHEEVSGLLRMLAPQGLVMQFPEGTIEGIEGFSLWYETVTHLFFDEIHDITAVHIEPPDPAPGAGGVPGAGGELVRVGVEVRWQTRRWMAPAATSQWLGFDAAQSWTLTPAPDGSLRILTYRVDSLTPLPGSAPL</sequence>
<dbReference type="InterPro" id="IPR032710">
    <property type="entry name" value="NTF2-like_dom_sf"/>
</dbReference>
<dbReference type="Gene3D" id="3.10.450.50">
    <property type="match status" value="1"/>
</dbReference>
<reference evidence="2" key="1">
    <citation type="journal article" date="2014" name="Int. J. Syst. Evol. Microbiol.">
        <title>Complete genome sequence of Corynebacterium casei LMG S-19264T (=DSM 44701T), isolated from a smear-ripened cheese.</title>
        <authorList>
            <consortium name="US DOE Joint Genome Institute (JGI-PGF)"/>
            <person name="Walter F."/>
            <person name="Albersmeier A."/>
            <person name="Kalinowski J."/>
            <person name="Ruckert C."/>
        </authorList>
    </citation>
    <scope>NUCLEOTIDE SEQUENCE</scope>
    <source>
        <strain evidence="2">JCM 3172</strain>
    </source>
</reference>
<dbReference type="SUPFAM" id="SSF54427">
    <property type="entry name" value="NTF2-like"/>
    <property type="match status" value="1"/>
</dbReference>
<evidence type="ECO:0000313" key="2">
    <source>
        <dbReference type="EMBL" id="GGT64248.1"/>
    </source>
</evidence>
<organism evidence="2 3">
    <name type="scientific">Streptomyces purpureus</name>
    <dbReference type="NCBI Taxonomy" id="1951"/>
    <lineage>
        <taxon>Bacteria</taxon>
        <taxon>Bacillati</taxon>
        <taxon>Actinomycetota</taxon>
        <taxon>Actinomycetes</taxon>
        <taxon>Kitasatosporales</taxon>
        <taxon>Streptomycetaceae</taxon>
        <taxon>Streptomyces</taxon>
    </lineage>
</organism>
<name>A0A918HHF8_9ACTN</name>
<dbReference type="EMBL" id="BMQQ01000047">
    <property type="protein sequence ID" value="GGT64248.1"/>
    <property type="molecule type" value="Genomic_DNA"/>
</dbReference>
<evidence type="ECO:0000256" key="1">
    <source>
        <dbReference type="SAM" id="MobiDB-lite"/>
    </source>
</evidence>
<feature type="region of interest" description="Disordered" evidence="1">
    <location>
        <begin position="1"/>
        <end position="30"/>
    </location>
</feature>
<evidence type="ECO:0000313" key="3">
    <source>
        <dbReference type="Proteomes" id="UP000619486"/>
    </source>
</evidence>
<feature type="compositionally biased region" description="Low complexity" evidence="1">
    <location>
        <begin position="1"/>
        <end position="13"/>
    </location>
</feature>